<name>A0A6V8MQJ6_9BACT</name>
<protein>
    <submittedName>
        <fullName evidence="1">Uncharacterized protein</fullName>
    </submittedName>
</protein>
<gene>
    <name evidence="1" type="ORF">GMPD_02540</name>
</gene>
<reference evidence="2" key="1">
    <citation type="submission" date="2020-06" db="EMBL/GenBank/DDBJ databases">
        <title>Draft genomic sequecing of Geomonas sp. Red736.</title>
        <authorList>
            <person name="Itoh H."/>
            <person name="Xu Z.X."/>
            <person name="Ushijima N."/>
            <person name="Masuda Y."/>
            <person name="Shiratori Y."/>
            <person name="Senoo K."/>
        </authorList>
    </citation>
    <scope>NUCLEOTIDE SEQUENCE [LARGE SCALE GENOMIC DNA]</scope>
    <source>
        <strain evidence="2">Red736</strain>
    </source>
</reference>
<dbReference type="EMBL" id="BLXY01000001">
    <property type="protein sequence ID" value="GFO62335.1"/>
    <property type="molecule type" value="Genomic_DNA"/>
</dbReference>
<proteinExistence type="predicted"/>
<evidence type="ECO:0000313" key="2">
    <source>
        <dbReference type="Proteomes" id="UP000568888"/>
    </source>
</evidence>
<evidence type="ECO:0000313" key="1">
    <source>
        <dbReference type="EMBL" id="GFO62335.1"/>
    </source>
</evidence>
<organism evidence="1 2">
    <name type="scientific">Geomonas paludis</name>
    <dbReference type="NCBI Taxonomy" id="2740185"/>
    <lineage>
        <taxon>Bacteria</taxon>
        <taxon>Pseudomonadati</taxon>
        <taxon>Thermodesulfobacteriota</taxon>
        <taxon>Desulfuromonadia</taxon>
        <taxon>Geobacterales</taxon>
        <taxon>Geobacteraceae</taxon>
        <taxon>Geomonas</taxon>
    </lineage>
</organism>
<dbReference type="AlphaFoldDB" id="A0A6V8MQJ6"/>
<dbReference type="RefSeq" id="WP_183344263.1">
    <property type="nucleotide sequence ID" value="NZ_BLXY01000001.1"/>
</dbReference>
<accession>A0A6V8MQJ6</accession>
<comment type="caution">
    <text evidence="1">The sequence shown here is derived from an EMBL/GenBank/DDBJ whole genome shotgun (WGS) entry which is preliminary data.</text>
</comment>
<dbReference type="Proteomes" id="UP000568888">
    <property type="component" value="Unassembled WGS sequence"/>
</dbReference>
<sequence>MQLVVPFYMLDGKMWIPGTPWEAGEYEGAEWAKTTSATSLRNAAERLTTNEQIEQHVSWCNQCENNGQRYTGKLKVTHPAEFGSDAELKSFYHNLTIESSCYQGNDPDIKIGNCIVTGVPGHNLRQFEDGFAAAVRKHWNHTKQGA</sequence>